<organism evidence="2 3">
    <name type="scientific">Pleurodeles waltl</name>
    <name type="common">Iberian ribbed newt</name>
    <dbReference type="NCBI Taxonomy" id="8319"/>
    <lineage>
        <taxon>Eukaryota</taxon>
        <taxon>Metazoa</taxon>
        <taxon>Chordata</taxon>
        <taxon>Craniata</taxon>
        <taxon>Vertebrata</taxon>
        <taxon>Euteleostomi</taxon>
        <taxon>Amphibia</taxon>
        <taxon>Batrachia</taxon>
        <taxon>Caudata</taxon>
        <taxon>Salamandroidea</taxon>
        <taxon>Salamandridae</taxon>
        <taxon>Pleurodelinae</taxon>
        <taxon>Pleurodeles</taxon>
    </lineage>
</organism>
<comment type="caution">
    <text evidence="2">The sequence shown here is derived from an EMBL/GenBank/DDBJ whole genome shotgun (WGS) entry which is preliminary data.</text>
</comment>
<protein>
    <submittedName>
        <fullName evidence="2">Uncharacterized protein</fullName>
    </submittedName>
</protein>
<dbReference type="AlphaFoldDB" id="A0AAV7NNI5"/>
<keyword evidence="3" id="KW-1185">Reference proteome</keyword>
<feature type="region of interest" description="Disordered" evidence="1">
    <location>
        <begin position="23"/>
        <end position="77"/>
    </location>
</feature>
<evidence type="ECO:0000313" key="2">
    <source>
        <dbReference type="EMBL" id="KAJ1117645.1"/>
    </source>
</evidence>
<sequence>MKRGELFLSFNLLHDLSVPQRKWAQRKTRFNSQNSRGRNYGHWFRRGLLRSKEPRTDVRSQPRGESTPEGNKERRSP</sequence>
<proteinExistence type="predicted"/>
<accession>A0AAV7NNI5</accession>
<dbReference type="EMBL" id="JANPWB010000012">
    <property type="protein sequence ID" value="KAJ1117645.1"/>
    <property type="molecule type" value="Genomic_DNA"/>
</dbReference>
<gene>
    <name evidence="2" type="ORF">NDU88_005842</name>
</gene>
<dbReference type="Proteomes" id="UP001066276">
    <property type="component" value="Chromosome 8"/>
</dbReference>
<evidence type="ECO:0000313" key="3">
    <source>
        <dbReference type="Proteomes" id="UP001066276"/>
    </source>
</evidence>
<evidence type="ECO:0000256" key="1">
    <source>
        <dbReference type="SAM" id="MobiDB-lite"/>
    </source>
</evidence>
<name>A0AAV7NNI5_PLEWA</name>
<reference evidence="2" key="1">
    <citation type="journal article" date="2022" name="bioRxiv">
        <title>Sequencing and chromosome-scale assembly of the giantPleurodeles waltlgenome.</title>
        <authorList>
            <person name="Brown T."/>
            <person name="Elewa A."/>
            <person name="Iarovenko S."/>
            <person name="Subramanian E."/>
            <person name="Araus A.J."/>
            <person name="Petzold A."/>
            <person name="Susuki M."/>
            <person name="Suzuki K.-i.T."/>
            <person name="Hayashi T."/>
            <person name="Toyoda A."/>
            <person name="Oliveira C."/>
            <person name="Osipova E."/>
            <person name="Leigh N.D."/>
            <person name="Simon A."/>
            <person name="Yun M.H."/>
        </authorList>
    </citation>
    <scope>NUCLEOTIDE SEQUENCE</scope>
    <source>
        <strain evidence="2">20211129_DDA</strain>
        <tissue evidence="2">Liver</tissue>
    </source>
</reference>
<feature type="compositionally biased region" description="Basic and acidic residues" evidence="1">
    <location>
        <begin position="50"/>
        <end position="62"/>
    </location>
</feature>